<evidence type="ECO:0000256" key="4">
    <source>
        <dbReference type="ARBA" id="ARBA00023212"/>
    </source>
</evidence>
<protein>
    <submittedName>
        <fullName evidence="5">Uncharacterized protein</fullName>
    </submittedName>
</protein>
<dbReference type="GO" id="GO:0003779">
    <property type="term" value="F:actin binding"/>
    <property type="evidence" value="ECO:0007669"/>
    <property type="project" value="UniProtKB-KW"/>
</dbReference>
<dbReference type="EMBL" id="JRKL02005424">
    <property type="protein sequence ID" value="KAF3950491.1"/>
    <property type="molecule type" value="Genomic_DNA"/>
</dbReference>
<proteinExistence type="predicted"/>
<evidence type="ECO:0000313" key="5">
    <source>
        <dbReference type="EMBL" id="KAF3950491.1"/>
    </source>
</evidence>
<comment type="subcellular location">
    <subcellularLocation>
        <location evidence="1">Cytoplasm</location>
        <location evidence="1">Cytoskeleton</location>
    </subcellularLocation>
</comment>
<dbReference type="Pfam" id="PF03332">
    <property type="entry name" value="PMM"/>
    <property type="match status" value="1"/>
</dbReference>
<dbReference type="GO" id="GO:0009298">
    <property type="term" value="P:GDP-mannose biosynthetic process"/>
    <property type="evidence" value="ECO:0007669"/>
    <property type="project" value="InterPro"/>
</dbReference>
<accession>A0A8J4QPH7</accession>
<evidence type="ECO:0000313" key="6">
    <source>
        <dbReference type="Proteomes" id="UP000737018"/>
    </source>
</evidence>
<organism evidence="5 6">
    <name type="scientific">Castanea mollissima</name>
    <name type="common">Chinese chestnut</name>
    <dbReference type="NCBI Taxonomy" id="60419"/>
    <lineage>
        <taxon>Eukaryota</taxon>
        <taxon>Viridiplantae</taxon>
        <taxon>Streptophyta</taxon>
        <taxon>Embryophyta</taxon>
        <taxon>Tracheophyta</taxon>
        <taxon>Spermatophyta</taxon>
        <taxon>Magnoliopsida</taxon>
        <taxon>eudicotyledons</taxon>
        <taxon>Gunneridae</taxon>
        <taxon>Pentapetalae</taxon>
        <taxon>rosids</taxon>
        <taxon>fabids</taxon>
        <taxon>Fagales</taxon>
        <taxon>Fagaceae</taxon>
        <taxon>Castanea</taxon>
    </lineage>
</organism>
<comment type="caution">
    <text evidence="5">The sequence shown here is derived from an EMBL/GenBank/DDBJ whole genome shotgun (WGS) entry which is preliminary data.</text>
</comment>
<dbReference type="Proteomes" id="UP000737018">
    <property type="component" value="Unassembled WGS sequence"/>
</dbReference>
<dbReference type="InterPro" id="IPR027413">
    <property type="entry name" value="GROEL-like_equatorial_sf"/>
</dbReference>
<dbReference type="GO" id="GO:0030041">
    <property type="term" value="P:actin filament polymerization"/>
    <property type="evidence" value="ECO:0007669"/>
    <property type="project" value="InterPro"/>
</dbReference>
<evidence type="ECO:0000256" key="2">
    <source>
        <dbReference type="ARBA" id="ARBA00022490"/>
    </source>
</evidence>
<dbReference type="GO" id="GO:0034314">
    <property type="term" value="P:Arp2/3 complex-mediated actin nucleation"/>
    <property type="evidence" value="ECO:0007669"/>
    <property type="project" value="InterPro"/>
</dbReference>
<keyword evidence="4" id="KW-0206">Cytoskeleton</keyword>
<dbReference type="InterPro" id="IPR034666">
    <property type="entry name" value="ARPC2/4"/>
</dbReference>
<dbReference type="OrthoDB" id="496at2759"/>
<dbReference type="GO" id="GO:0005885">
    <property type="term" value="C:Arp2/3 protein complex"/>
    <property type="evidence" value="ECO:0007669"/>
    <property type="project" value="InterPro"/>
</dbReference>
<evidence type="ECO:0000256" key="3">
    <source>
        <dbReference type="ARBA" id="ARBA00023203"/>
    </source>
</evidence>
<dbReference type="InterPro" id="IPR005002">
    <property type="entry name" value="PMM"/>
</dbReference>
<keyword evidence="3" id="KW-0009">Actin-binding</keyword>
<dbReference type="AlphaFoldDB" id="A0A8J4QPH7"/>
<sequence length="156" mass="16825">MGTPDILGDRQSSQDVRTQNVMVCGAVGNIVKSSLGPVGLDKEFVEAICTAGLNSAPSCLWSPSPLELEGAPAEALSTNVGFVPFVIDDYDYAFSENGLVDHKDGKLIGTKISSFVQSLKTFLGEEKLKVQGLFWKRSLSGYVNGNDFLDKFNEEV</sequence>
<keyword evidence="2" id="KW-0963">Cytoplasm</keyword>
<dbReference type="Gene3D" id="3.30.1460.20">
    <property type="match status" value="1"/>
</dbReference>
<keyword evidence="6" id="KW-1185">Reference proteome</keyword>
<gene>
    <name evidence="5" type="ORF">CMV_023766</name>
</gene>
<dbReference type="GO" id="GO:0004615">
    <property type="term" value="F:phosphomannomutase activity"/>
    <property type="evidence" value="ECO:0007669"/>
    <property type="project" value="InterPro"/>
</dbReference>
<evidence type="ECO:0000256" key="1">
    <source>
        <dbReference type="ARBA" id="ARBA00004245"/>
    </source>
</evidence>
<dbReference type="SUPFAM" id="SSF48592">
    <property type="entry name" value="GroEL equatorial domain-like"/>
    <property type="match status" value="1"/>
</dbReference>
<reference evidence="5" key="1">
    <citation type="submission" date="2020-03" db="EMBL/GenBank/DDBJ databases">
        <title>Castanea mollissima Vanexum genome sequencing.</title>
        <authorList>
            <person name="Staton M."/>
        </authorList>
    </citation>
    <scope>NUCLEOTIDE SEQUENCE</scope>
    <source>
        <tissue evidence="5">Leaf</tissue>
    </source>
</reference>
<name>A0A8J4QPH7_9ROSI</name>